<evidence type="ECO:0000256" key="4">
    <source>
        <dbReference type="PROSITE-ProRule" id="PRU00335"/>
    </source>
</evidence>
<reference evidence="6 7" key="1">
    <citation type="submission" date="2019-08" db="EMBL/GenBank/DDBJ databases">
        <title>Draft genome for granaticin producer strain Streptomyces parvus C05.</title>
        <authorList>
            <person name="Gonzalez-Pimentel J.L."/>
        </authorList>
    </citation>
    <scope>NUCLEOTIDE SEQUENCE [LARGE SCALE GENOMIC DNA]</scope>
    <source>
        <strain evidence="6 7">C05</strain>
    </source>
</reference>
<evidence type="ECO:0000259" key="5">
    <source>
        <dbReference type="PROSITE" id="PS50977"/>
    </source>
</evidence>
<dbReference type="SUPFAM" id="SSF46689">
    <property type="entry name" value="Homeodomain-like"/>
    <property type="match status" value="1"/>
</dbReference>
<dbReference type="InterPro" id="IPR001647">
    <property type="entry name" value="HTH_TetR"/>
</dbReference>
<dbReference type="InterPro" id="IPR036271">
    <property type="entry name" value="Tet_transcr_reg_TetR-rel_C_sf"/>
</dbReference>
<sequence length="204" mass="21167">MGRPRTNDEAVKERLVECATEMLATRPRESVSVRAVAAAAGASTTAVYSLFGGKGGLIGAVRARAVAGLFDDVSAVRVSADPLADLYALAVAYRRWGCGHRHLYTVLFGGVQAFDPSGEVGAGDPIRPLLAAIDRALTASVLAGDATAIALSVWGTLHGLVTLELAGALDAATADAAFHSSIHATLRGWATPEVFRDLRRAETA</sequence>
<dbReference type="PANTHER" id="PTHR30055:SF209">
    <property type="entry name" value="POSSIBLE TRANSCRIPTIONAL REGULATORY PROTEIN (PROBABLY TETR-FAMILY)"/>
    <property type="match status" value="1"/>
</dbReference>
<keyword evidence="1" id="KW-0805">Transcription regulation</keyword>
<proteinExistence type="predicted"/>
<evidence type="ECO:0000256" key="1">
    <source>
        <dbReference type="ARBA" id="ARBA00023015"/>
    </source>
</evidence>
<feature type="domain" description="HTH tetR-type" evidence="5">
    <location>
        <begin position="9"/>
        <end position="69"/>
    </location>
</feature>
<keyword evidence="2 4" id="KW-0238">DNA-binding</keyword>
<dbReference type="Proteomes" id="UP000323242">
    <property type="component" value="Unassembled WGS sequence"/>
</dbReference>
<protein>
    <submittedName>
        <fullName evidence="6">WHG domain-containing protein</fullName>
    </submittedName>
</protein>
<comment type="caution">
    <text evidence="6">The sequence shown here is derived from an EMBL/GenBank/DDBJ whole genome shotgun (WGS) entry which is preliminary data.</text>
</comment>
<evidence type="ECO:0000313" key="6">
    <source>
        <dbReference type="EMBL" id="TYR64042.1"/>
    </source>
</evidence>
<dbReference type="InterPro" id="IPR009057">
    <property type="entry name" value="Homeodomain-like_sf"/>
</dbReference>
<dbReference type="GO" id="GO:0003700">
    <property type="term" value="F:DNA-binding transcription factor activity"/>
    <property type="evidence" value="ECO:0007669"/>
    <property type="project" value="TreeGrafter"/>
</dbReference>
<dbReference type="EMBL" id="VSZQ01000061">
    <property type="protein sequence ID" value="TYR64042.1"/>
    <property type="molecule type" value="Genomic_DNA"/>
</dbReference>
<dbReference type="Pfam" id="PF00440">
    <property type="entry name" value="TetR_N"/>
    <property type="match status" value="1"/>
</dbReference>
<evidence type="ECO:0000256" key="3">
    <source>
        <dbReference type="ARBA" id="ARBA00023163"/>
    </source>
</evidence>
<evidence type="ECO:0000256" key="2">
    <source>
        <dbReference type="ARBA" id="ARBA00023125"/>
    </source>
</evidence>
<keyword evidence="7" id="KW-1185">Reference proteome</keyword>
<dbReference type="Pfam" id="PF13305">
    <property type="entry name" value="TetR_C_33"/>
    <property type="match status" value="1"/>
</dbReference>
<organism evidence="6 7">
    <name type="scientific">Streptomyces parvus</name>
    <dbReference type="NCBI Taxonomy" id="66428"/>
    <lineage>
        <taxon>Bacteria</taxon>
        <taxon>Bacillati</taxon>
        <taxon>Actinomycetota</taxon>
        <taxon>Actinomycetes</taxon>
        <taxon>Kitasatosporales</taxon>
        <taxon>Streptomycetaceae</taxon>
        <taxon>Streptomyces</taxon>
    </lineage>
</organism>
<dbReference type="PROSITE" id="PS50977">
    <property type="entry name" value="HTH_TETR_2"/>
    <property type="match status" value="1"/>
</dbReference>
<keyword evidence="3" id="KW-0804">Transcription</keyword>
<dbReference type="InterPro" id="IPR050109">
    <property type="entry name" value="HTH-type_TetR-like_transc_reg"/>
</dbReference>
<evidence type="ECO:0000313" key="7">
    <source>
        <dbReference type="Proteomes" id="UP000323242"/>
    </source>
</evidence>
<dbReference type="RefSeq" id="WP_148902666.1">
    <property type="nucleotide sequence ID" value="NZ_VSZQ01000061.1"/>
</dbReference>
<gene>
    <name evidence="6" type="ORF">FY004_13645</name>
</gene>
<dbReference type="AlphaFoldDB" id="A0A5D4JFQ0"/>
<dbReference type="GO" id="GO:0000976">
    <property type="term" value="F:transcription cis-regulatory region binding"/>
    <property type="evidence" value="ECO:0007669"/>
    <property type="project" value="TreeGrafter"/>
</dbReference>
<accession>A0A5D4JFQ0</accession>
<dbReference type="SUPFAM" id="SSF48498">
    <property type="entry name" value="Tetracyclin repressor-like, C-terminal domain"/>
    <property type="match status" value="1"/>
</dbReference>
<name>A0A5D4JFQ0_9ACTN</name>
<dbReference type="Gene3D" id="1.10.357.10">
    <property type="entry name" value="Tetracycline Repressor, domain 2"/>
    <property type="match status" value="1"/>
</dbReference>
<feature type="DNA-binding region" description="H-T-H motif" evidence="4">
    <location>
        <begin position="32"/>
        <end position="51"/>
    </location>
</feature>
<dbReference type="PANTHER" id="PTHR30055">
    <property type="entry name" value="HTH-TYPE TRANSCRIPTIONAL REGULATOR RUTR"/>
    <property type="match status" value="1"/>
</dbReference>
<dbReference type="InterPro" id="IPR025996">
    <property type="entry name" value="MT1864/Rv1816-like_C"/>
</dbReference>